<evidence type="ECO:0000256" key="4">
    <source>
        <dbReference type="ARBA" id="ARBA00023155"/>
    </source>
</evidence>
<dbReference type="InterPro" id="IPR043562">
    <property type="entry name" value="RAX/RAX2"/>
</dbReference>
<keyword evidence="12" id="KW-1185">Reference proteome</keyword>
<evidence type="ECO:0000256" key="3">
    <source>
        <dbReference type="ARBA" id="ARBA00023125"/>
    </source>
</evidence>
<evidence type="ECO:0000313" key="11">
    <source>
        <dbReference type="EMBL" id="CAJ0573870.1"/>
    </source>
</evidence>
<reference evidence="11" key="1">
    <citation type="submission" date="2023-06" db="EMBL/GenBank/DDBJ databases">
        <authorList>
            <person name="Delattre M."/>
        </authorList>
    </citation>
    <scope>NUCLEOTIDE SEQUENCE</scope>
    <source>
        <strain evidence="11">AF72</strain>
    </source>
</reference>
<feature type="non-terminal residue" evidence="11">
    <location>
        <position position="1"/>
    </location>
</feature>
<dbReference type="GO" id="GO:0045944">
    <property type="term" value="P:positive regulation of transcription by RNA polymerase II"/>
    <property type="evidence" value="ECO:0007669"/>
    <property type="project" value="InterPro"/>
</dbReference>
<dbReference type="GO" id="GO:0005634">
    <property type="term" value="C:nucleus"/>
    <property type="evidence" value="ECO:0007669"/>
    <property type="project" value="UniProtKB-SubCell"/>
</dbReference>
<name>A0AA36G0J2_9BILA</name>
<dbReference type="FunFam" id="1.10.10.60:FF:000071">
    <property type="entry name" value="Retinal homeobox gene 2"/>
    <property type="match status" value="1"/>
</dbReference>
<dbReference type="PROSITE" id="PS50071">
    <property type="entry name" value="HOMEOBOX_2"/>
    <property type="match status" value="1"/>
</dbReference>
<dbReference type="InterPro" id="IPR009057">
    <property type="entry name" value="Homeodomain-like_sf"/>
</dbReference>
<dbReference type="PANTHER" id="PTHR46271:SF4">
    <property type="entry name" value="HOMEOBOX PROTEIN, PUTATIVE-RELATED"/>
    <property type="match status" value="1"/>
</dbReference>
<evidence type="ECO:0000256" key="6">
    <source>
        <dbReference type="ARBA" id="ARBA00023242"/>
    </source>
</evidence>
<feature type="domain" description="Homeobox" evidence="10">
    <location>
        <begin position="83"/>
        <end position="143"/>
    </location>
</feature>
<dbReference type="Proteomes" id="UP001177023">
    <property type="component" value="Unassembled WGS sequence"/>
</dbReference>
<dbReference type="GO" id="GO:0000981">
    <property type="term" value="F:DNA-binding transcription factor activity, RNA polymerase II-specific"/>
    <property type="evidence" value="ECO:0007669"/>
    <property type="project" value="InterPro"/>
</dbReference>
<organism evidence="11 12">
    <name type="scientific">Mesorhabditis spiculigera</name>
    <dbReference type="NCBI Taxonomy" id="96644"/>
    <lineage>
        <taxon>Eukaryota</taxon>
        <taxon>Metazoa</taxon>
        <taxon>Ecdysozoa</taxon>
        <taxon>Nematoda</taxon>
        <taxon>Chromadorea</taxon>
        <taxon>Rhabditida</taxon>
        <taxon>Rhabditina</taxon>
        <taxon>Rhabditomorpha</taxon>
        <taxon>Rhabditoidea</taxon>
        <taxon>Rhabditidae</taxon>
        <taxon>Mesorhabditinae</taxon>
        <taxon>Mesorhabditis</taxon>
    </lineage>
</organism>
<dbReference type="CDD" id="cd00086">
    <property type="entry name" value="homeodomain"/>
    <property type="match status" value="1"/>
</dbReference>
<protein>
    <recommendedName>
        <fullName evidence="10">Homeobox domain-containing protein</fullName>
    </recommendedName>
</protein>
<dbReference type="AlphaFoldDB" id="A0AA36G0J2"/>
<feature type="region of interest" description="Disordered" evidence="9">
    <location>
        <begin position="54"/>
        <end position="89"/>
    </location>
</feature>
<evidence type="ECO:0000259" key="10">
    <source>
        <dbReference type="PROSITE" id="PS50071"/>
    </source>
</evidence>
<proteinExistence type="predicted"/>
<sequence>MDPLLATKDEPMMEQHDLVVSSIPQLHTMMRAPEYLKHNSSAIISPYGELPNNGCPPPIQLIPPPELVQNKTESGRRRDKDPKKQRRNRTTFTTFQLHELEQAFEKCHYPDVYARESLANKVKLPEVRVQVWFQNRRAKWRRQEKMETSGVAELPPVRPANIPSWSWMHASNSSATTTATPAVSIDSNSDFSAFPQFQSENKSLTATTTTAPFFGDMKSQFSVFPYLPTPGFSTQSAFPNPYMEAPTELVNTQLEMKLEGYD</sequence>
<keyword evidence="4 7" id="KW-0371">Homeobox</keyword>
<evidence type="ECO:0000256" key="5">
    <source>
        <dbReference type="ARBA" id="ARBA00023163"/>
    </source>
</evidence>
<dbReference type="InterPro" id="IPR001356">
    <property type="entry name" value="HD"/>
</dbReference>
<feature type="compositionally biased region" description="Pro residues" evidence="9">
    <location>
        <begin position="54"/>
        <end position="66"/>
    </location>
</feature>
<comment type="subcellular location">
    <subcellularLocation>
        <location evidence="1 7 8">Nucleus</location>
    </subcellularLocation>
</comment>
<keyword evidence="5" id="KW-0804">Transcription</keyword>
<dbReference type="Pfam" id="PF00046">
    <property type="entry name" value="Homeodomain"/>
    <property type="match status" value="1"/>
</dbReference>
<dbReference type="Gene3D" id="1.10.10.60">
    <property type="entry name" value="Homeodomain-like"/>
    <property type="match status" value="1"/>
</dbReference>
<dbReference type="SUPFAM" id="SSF46689">
    <property type="entry name" value="Homeodomain-like"/>
    <property type="match status" value="1"/>
</dbReference>
<dbReference type="InterPro" id="IPR017970">
    <property type="entry name" value="Homeobox_CS"/>
</dbReference>
<dbReference type="EMBL" id="CATQJA010002624">
    <property type="protein sequence ID" value="CAJ0573870.1"/>
    <property type="molecule type" value="Genomic_DNA"/>
</dbReference>
<accession>A0AA36G0J2</accession>
<feature type="compositionally biased region" description="Basic and acidic residues" evidence="9">
    <location>
        <begin position="73"/>
        <end position="82"/>
    </location>
</feature>
<evidence type="ECO:0000256" key="8">
    <source>
        <dbReference type="RuleBase" id="RU000682"/>
    </source>
</evidence>
<keyword evidence="2" id="KW-0805">Transcription regulation</keyword>
<dbReference type="GO" id="GO:0000978">
    <property type="term" value="F:RNA polymerase II cis-regulatory region sequence-specific DNA binding"/>
    <property type="evidence" value="ECO:0007669"/>
    <property type="project" value="TreeGrafter"/>
</dbReference>
<keyword evidence="6 7" id="KW-0539">Nucleus</keyword>
<evidence type="ECO:0000313" key="12">
    <source>
        <dbReference type="Proteomes" id="UP001177023"/>
    </source>
</evidence>
<dbReference type="PROSITE" id="PS00027">
    <property type="entry name" value="HOMEOBOX_1"/>
    <property type="match status" value="1"/>
</dbReference>
<keyword evidence="3 7" id="KW-0238">DNA-binding</keyword>
<comment type="caution">
    <text evidence="11">The sequence shown here is derived from an EMBL/GenBank/DDBJ whole genome shotgun (WGS) entry which is preliminary data.</text>
</comment>
<dbReference type="PANTHER" id="PTHR46271">
    <property type="entry name" value="HOMEOBOX PROTEIN, PUTATIVE-RELATED"/>
    <property type="match status" value="1"/>
</dbReference>
<evidence type="ECO:0000256" key="2">
    <source>
        <dbReference type="ARBA" id="ARBA00023015"/>
    </source>
</evidence>
<evidence type="ECO:0000256" key="9">
    <source>
        <dbReference type="SAM" id="MobiDB-lite"/>
    </source>
</evidence>
<feature type="DNA-binding region" description="Homeobox" evidence="7">
    <location>
        <begin position="85"/>
        <end position="144"/>
    </location>
</feature>
<evidence type="ECO:0000256" key="7">
    <source>
        <dbReference type="PROSITE-ProRule" id="PRU00108"/>
    </source>
</evidence>
<evidence type="ECO:0000256" key="1">
    <source>
        <dbReference type="ARBA" id="ARBA00004123"/>
    </source>
</evidence>
<gene>
    <name evidence="11" type="ORF">MSPICULIGERA_LOCUS12216</name>
</gene>
<dbReference type="SMART" id="SM00389">
    <property type="entry name" value="HOX"/>
    <property type="match status" value="1"/>
</dbReference>